<dbReference type="GO" id="GO:0006891">
    <property type="term" value="P:intra-Golgi vesicle-mediated transport"/>
    <property type="evidence" value="ECO:0007669"/>
    <property type="project" value="InterPro"/>
</dbReference>
<feature type="domain" description="Conserved Oligomeric Golgi complex subunit 6 C-terminal" evidence="1">
    <location>
        <begin position="2"/>
        <end position="139"/>
    </location>
</feature>
<dbReference type="EMBL" id="BT124622">
    <property type="protein sequence ID" value="ADE77860.1"/>
    <property type="molecule type" value="mRNA"/>
</dbReference>
<evidence type="ECO:0000259" key="1">
    <source>
        <dbReference type="Pfam" id="PF20653"/>
    </source>
</evidence>
<dbReference type="PANTHER" id="PTHR21506:SF0">
    <property type="entry name" value="CONSERVED OLIGOMERIC GOLGI COMPLEX SUBUNIT 6"/>
    <property type="match status" value="1"/>
</dbReference>
<accession>D5AE91</accession>
<reference evidence="2" key="1">
    <citation type="submission" date="2010-04" db="EMBL/GenBank/DDBJ databases">
        <authorList>
            <person name="Reid K.E."/>
            <person name="Liao N."/>
            <person name="Chan S."/>
            <person name="Docking R."/>
            <person name="Taylor G."/>
            <person name="Moore R."/>
            <person name="Mayo M."/>
            <person name="Munro S."/>
            <person name="King J."/>
            <person name="Yanchuk A."/>
            <person name="Holt R."/>
            <person name="Jones S."/>
            <person name="Marra M."/>
            <person name="Ritland C.E."/>
            <person name="Ritland K."/>
            <person name="Bohlmann J."/>
        </authorList>
    </citation>
    <scope>NUCLEOTIDE SEQUENCE</scope>
    <source>
        <tissue evidence="2">Bud</tissue>
    </source>
</reference>
<dbReference type="PANTHER" id="PTHR21506">
    <property type="entry name" value="COMPONENT OF OLIGOMERIC GOLGI COMPLEX 6"/>
    <property type="match status" value="1"/>
</dbReference>
<name>D5AE91_PICSI</name>
<protein>
    <recommendedName>
        <fullName evidence="1">Conserved Oligomeric Golgi complex subunit 6 C-terminal domain-containing protein</fullName>
    </recommendedName>
</protein>
<dbReference type="InterPro" id="IPR048369">
    <property type="entry name" value="COG6_C"/>
</dbReference>
<sequence>MHISTLVDREVESILERCGMLNKVSYIRNHLKKHSQSEIVLKEEFDLSKPLAEVEEMSLSSVSESLKFFFGLVAGSEGALPEFQQLQVPQLRTEVCSRVSRVLAESYELVYNAVLDPENGYLEPKTVLRHSPDQIRTILGI</sequence>
<dbReference type="AlphaFoldDB" id="D5AE91"/>
<dbReference type="Pfam" id="PF20653">
    <property type="entry name" value="COG6_C"/>
    <property type="match status" value="1"/>
</dbReference>
<organism evidence="2">
    <name type="scientific">Picea sitchensis</name>
    <name type="common">Sitka spruce</name>
    <name type="synonym">Pinus sitchensis</name>
    <dbReference type="NCBI Taxonomy" id="3332"/>
    <lineage>
        <taxon>Eukaryota</taxon>
        <taxon>Viridiplantae</taxon>
        <taxon>Streptophyta</taxon>
        <taxon>Embryophyta</taxon>
        <taxon>Tracheophyta</taxon>
        <taxon>Spermatophyta</taxon>
        <taxon>Pinopsida</taxon>
        <taxon>Pinidae</taxon>
        <taxon>Conifers I</taxon>
        <taxon>Pinales</taxon>
        <taxon>Pinaceae</taxon>
        <taxon>Picea</taxon>
    </lineage>
</organism>
<proteinExistence type="evidence at transcript level"/>
<dbReference type="GO" id="GO:0017119">
    <property type="term" value="C:Golgi transport complex"/>
    <property type="evidence" value="ECO:0007669"/>
    <property type="project" value="InterPro"/>
</dbReference>
<evidence type="ECO:0000313" key="2">
    <source>
        <dbReference type="EMBL" id="ADE77860.1"/>
    </source>
</evidence>
<dbReference type="InterPro" id="IPR010490">
    <property type="entry name" value="COG6"/>
</dbReference>